<protein>
    <submittedName>
        <fullName evidence="1">Uncharacterized protein</fullName>
    </submittedName>
</protein>
<accession>A0ABQ8J5W8</accession>
<gene>
    <name evidence="1" type="ORF">DERP_008221</name>
</gene>
<keyword evidence="2" id="KW-1185">Reference proteome</keyword>
<organism evidence="1 2">
    <name type="scientific">Dermatophagoides pteronyssinus</name>
    <name type="common">European house dust mite</name>
    <dbReference type="NCBI Taxonomy" id="6956"/>
    <lineage>
        <taxon>Eukaryota</taxon>
        <taxon>Metazoa</taxon>
        <taxon>Ecdysozoa</taxon>
        <taxon>Arthropoda</taxon>
        <taxon>Chelicerata</taxon>
        <taxon>Arachnida</taxon>
        <taxon>Acari</taxon>
        <taxon>Acariformes</taxon>
        <taxon>Sarcoptiformes</taxon>
        <taxon>Astigmata</taxon>
        <taxon>Psoroptidia</taxon>
        <taxon>Analgoidea</taxon>
        <taxon>Pyroglyphidae</taxon>
        <taxon>Dermatophagoidinae</taxon>
        <taxon>Dermatophagoides</taxon>
    </lineage>
</organism>
<evidence type="ECO:0000313" key="1">
    <source>
        <dbReference type="EMBL" id="KAH9417968.1"/>
    </source>
</evidence>
<dbReference type="Proteomes" id="UP000887458">
    <property type="component" value="Unassembled WGS sequence"/>
</dbReference>
<sequence>MAPPKKGTLQTLDKKRKKKTNFQFTQFYYCYIISNNNNYDSPEWQSITFNTVFSLDKKKKIQNE</sequence>
<evidence type="ECO:0000313" key="2">
    <source>
        <dbReference type="Proteomes" id="UP000887458"/>
    </source>
</evidence>
<reference evidence="1 2" key="1">
    <citation type="journal article" date="2018" name="J. Allergy Clin. Immunol.">
        <title>High-quality assembly of Dermatophagoides pteronyssinus genome and transcriptome reveals a wide range of novel allergens.</title>
        <authorList>
            <person name="Liu X.Y."/>
            <person name="Yang K.Y."/>
            <person name="Wang M.Q."/>
            <person name="Kwok J.S."/>
            <person name="Zeng X."/>
            <person name="Yang Z."/>
            <person name="Xiao X.J."/>
            <person name="Lau C.P."/>
            <person name="Li Y."/>
            <person name="Huang Z.M."/>
            <person name="Ba J.G."/>
            <person name="Yim A.K."/>
            <person name="Ouyang C.Y."/>
            <person name="Ngai S.M."/>
            <person name="Chan T.F."/>
            <person name="Leung E.L."/>
            <person name="Liu L."/>
            <person name="Liu Z.G."/>
            <person name="Tsui S.K."/>
        </authorList>
    </citation>
    <scope>NUCLEOTIDE SEQUENCE [LARGE SCALE GENOMIC DNA]</scope>
    <source>
        <strain evidence="1">Derp</strain>
    </source>
</reference>
<comment type="caution">
    <text evidence="1">The sequence shown here is derived from an EMBL/GenBank/DDBJ whole genome shotgun (WGS) entry which is preliminary data.</text>
</comment>
<name>A0ABQ8J5W8_DERPT</name>
<proteinExistence type="predicted"/>
<reference evidence="1 2" key="2">
    <citation type="journal article" date="2022" name="Mol. Biol. Evol.">
        <title>Comparative Genomics Reveals Insights into the Divergent Evolution of Astigmatic Mites and Household Pest Adaptations.</title>
        <authorList>
            <person name="Xiong Q."/>
            <person name="Wan A.T."/>
            <person name="Liu X."/>
            <person name="Fung C.S."/>
            <person name="Xiao X."/>
            <person name="Malainual N."/>
            <person name="Hou J."/>
            <person name="Wang L."/>
            <person name="Wang M."/>
            <person name="Yang K.Y."/>
            <person name="Cui Y."/>
            <person name="Leung E.L."/>
            <person name="Nong W."/>
            <person name="Shin S.K."/>
            <person name="Au S.W."/>
            <person name="Jeong K.Y."/>
            <person name="Chew F.T."/>
            <person name="Hui J.H."/>
            <person name="Leung T.F."/>
            <person name="Tungtrongchitr A."/>
            <person name="Zhong N."/>
            <person name="Liu Z."/>
            <person name="Tsui S.K."/>
        </authorList>
    </citation>
    <scope>NUCLEOTIDE SEQUENCE [LARGE SCALE GENOMIC DNA]</scope>
    <source>
        <strain evidence="1">Derp</strain>
    </source>
</reference>
<dbReference type="EMBL" id="NJHN03000067">
    <property type="protein sequence ID" value="KAH9417968.1"/>
    <property type="molecule type" value="Genomic_DNA"/>
</dbReference>